<evidence type="ECO:0000313" key="3">
    <source>
        <dbReference type="Proteomes" id="UP001142055"/>
    </source>
</evidence>
<gene>
    <name evidence="2" type="ORF">RDWZM_007869</name>
</gene>
<comment type="caution">
    <text evidence="2">The sequence shown here is derived from an EMBL/GenBank/DDBJ whole genome shotgun (WGS) entry which is preliminary data.</text>
</comment>
<feature type="compositionally biased region" description="Low complexity" evidence="1">
    <location>
        <begin position="211"/>
        <end position="252"/>
    </location>
</feature>
<dbReference type="OMA" id="CNHFELE"/>
<evidence type="ECO:0000313" key="2">
    <source>
        <dbReference type="EMBL" id="KAJ6216712.1"/>
    </source>
</evidence>
<feature type="compositionally biased region" description="Low complexity" evidence="1">
    <location>
        <begin position="306"/>
        <end position="317"/>
    </location>
</feature>
<sequence length="330" mass="34839">MESKPTDEVEVSSSTNPFSSFDKTLISNNNFVVQCNHFELEETIERMSNLNIASDSDTTLIADEIVKPDHELILNNNNNFGLEEKNKPSTMATGKPKPSVASAKPCGVITSTKPVLLKNRPVATSTRTTTVSKSIAGTVNGTRTVPTSSSTSRAPLSSKPSTTHTVTARKPLSGITSTTGTRVKDTTRPPLTQPAAKVPAATITTKPVVKTTRTRTVPSSSSTTTSTRARTVPSTTTTTRTRTVQSTTTAVSKVGSIRSVATKSTAPTPSTRAVSKPANKMPSSTATNGVKAVPKKPITKVSDNKVTSSTSTVPSSTNGKPNVISIKRWR</sequence>
<feature type="region of interest" description="Disordered" evidence="1">
    <location>
        <begin position="211"/>
        <end position="330"/>
    </location>
</feature>
<reference evidence="2" key="1">
    <citation type="submission" date="2022-12" db="EMBL/GenBank/DDBJ databases">
        <title>Genome assemblies of Blomia tropicalis.</title>
        <authorList>
            <person name="Cui Y."/>
        </authorList>
    </citation>
    <scope>NUCLEOTIDE SEQUENCE</scope>
    <source>
        <tissue evidence="2">Adult mites</tissue>
    </source>
</reference>
<keyword evidence="3" id="KW-1185">Reference proteome</keyword>
<feature type="region of interest" description="Disordered" evidence="1">
    <location>
        <begin position="139"/>
        <end position="193"/>
    </location>
</feature>
<feature type="compositionally biased region" description="Low complexity" evidence="1">
    <location>
        <begin position="142"/>
        <end position="161"/>
    </location>
</feature>
<dbReference type="EMBL" id="JAPWDV010000003">
    <property type="protein sequence ID" value="KAJ6216712.1"/>
    <property type="molecule type" value="Genomic_DNA"/>
</dbReference>
<protein>
    <submittedName>
        <fullName evidence="2">Uncharacterized protein</fullName>
    </submittedName>
</protein>
<name>A0A9Q0M0P6_BLOTA</name>
<dbReference type="AlphaFoldDB" id="A0A9Q0M0P6"/>
<feature type="compositionally biased region" description="Polar residues" evidence="1">
    <location>
        <begin position="259"/>
        <end position="273"/>
    </location>
</feature>
<dbReference type="Proteomes" id="UP001142055">
    <property type="component" value="Chromosome 3"/>
</dbReference>
<accession>A0A9Q0M0P6</accession>
<organism evidence="2 3">
    <name type="scientific">Blomia tropicalis</name>
    <name type="common">Mite</name>
    <dbReference type="NCBI Taxonomy" id="40697"/>
    <lineage>
        <taxon>Eukaryota</taxon>
        <taxon>Metazoa</taxon>
        <taxon>Ecdysozoa</taxon>
        <taxon>Arthropoda</taxon>
        <taxon>Chelicerata</taxon>
        <taxon>Arachnida</taxon>
        <taxon>Acari</taxon>
        <taxon>Acariformes</taxon>
        <taxon>Sarcoptiformes</taxon>
        <taxon>Astigmata</taxon>
        <taxon>Glycyphagoidea</taxon>
        <taxon>Echimyopodidae</taxon>
        <taxon>Blomia</taxon>
    </lineage>
</organism>
<proteinExistence type="predicted"/>
<evidence type="ECO:0000256" key="1">
    <source>
        <dbReference type="SAM" id="MobiDB-lite"/>
    </source>
</evidence>